<dbReference type="OrthoDB" id="7165379at2"/>
<dbReference type="RefSeq" id="WP_070064986.1">
    <property type="nucleotide sequence ID" value="NZ_MJMG01000005.1"/>
</dbReference>
<gene>
    <name evidence="2" type="ORF">BIY23_02185</name>
</gene>
<evidence type="ECO:0000313" key="2">
    <source>
        <dbReference type="EMBL" id="OEY86817.1"/>
    </source>
</evidence>
<dbReference type="Proteomes" id="UP000175679">
    <property type="component" value="Unassembled WGS sequence"/>
</dbReference>
<organism evidence="2 3">
    <name type="scientific">Wolbachia pipientis</name>
    <dbReference type="NCBI Taxonomy" id="955"/>
    <lineage>
        <taxon>Bacteria</taxon>
        <taxon>Pseudomonadati</taxon>
        <taxon>Pseudomonadota</taxon>
        <taxon>Alphaproteobacteria</taxon>
        <taxon>Rickettsiales</taxon>
        <taxon>Anaplasmataceae</taxon>
        <taxon>Wolbachieae</taxon>
        <taxon>Wolbachia</taxon>
    </lineage>
</organism>
<accession>A0A1E7QKA0</accession>
<sequence length="217" mass="25328">MNKVDLFKLNQFTEDEKQNYLYLLQELLDQIDEGVDKIDSYERVMQVKRSIDRLIETLYSQATQEDISVELETMKHIPDAIHRVKEKRKKRMVKEIILDQQQKEREKEIKETITTSKDMDETKKQIKSSIKKVLFSVIAHRMDPRKRAGESAESNAEHAKLYGRKATHGLLSTMFKAFLTAVSTIVHEIAKSHDTSFAKQVEESRNTDRQKGLSIPY</sequence>
<proteinExistence type="predicted"/>
<feature type="compositionally biased region" description="Basic and acidic residues" evidence="1">
    <location>
        <begin position="194"/>
        <end position="211"/>
    </location>
</feature>
<reference evidence="2 3" key="1">
    <citation type="submission" date="2016-09" db="EMBL/GenBank/DDBJ databases">
        <title>Genomic evidence for plant-parasitic nematodes as the earliest Wolbachia hosts.</title>
        <authorList>
            <person name="Brown A.M."/>
            <person name="Wasala S.K."/>
            <person name="Howe D.K."/>
            <person name="Peetz A.B."/>
            <person name="Zasada I.A."/>
            <person name="Denver D.R."/>
        </authorList>
    </citation>
    <scope>NUCLEOTIDE SEQUENCE [LARGE SCALE GENOMIC DNA]</scope>
    <source>
        <strain evidence="3">wPpe</strain>
    </source>
</reference>
<feature type="region of interest" description="Disordered" evidence="1">
    <location>
        <begin position="194"/>
        <end position="217"/>
    </location>
</feature>
<keyword evidence="3" id="KW-1185">Reference proteome</keyword>
<comment type="caution">
    <text evidence="2">The sequence shown here is derived from an EMBL/GenBank/DDBJ whole genome shotgun (WGS) entry which is preliminary data.</text>
</comment>
<evidence type="ECO:0000256" key="1">
    <source>
        <dbReference type="SAM" id="MobiDB-lite"/>
    </source>
</evidence>
<dbReference type="AlphaFoldDB" id="A0A1E7QKA0"/>
<name>A0A1E7QKA0_WOLPI</name>
<evidence type="ECO:0000313" key="3">
    <source>
        <dbReference type="Proteomes" id="UP000175679"/>
    </source>
</evidence>
<dbReference type="EMBL" id="MJMG01000005">
    <property type="protein sequence ID" value="OEY86817.1"/>
    <property type="molecule type" value="Genomic_DNA"/>
</dbReference>
<protein>
    <submittedName>
        <fullName evidence="2">Uncharacterized protein</fullName>
    </submittedName>
</protein>